<keyword evidence="9 16" id="KW-0378">Hydrolase</keyword>
<dbReference type="InterPro" id="IPR011257">
    <property type="entry name" value="DNA_glycosylase"/>
</dbReference>
<dbReference type="InterPro" id="IPR023170">
    <property type="entry name" value="HhH_base_excis_C"/>
</dbReference>
<dbReference type="Gene3D" id="1.10.340.30">
    <property type="entry name" value="Hypothetical protein, domain 2"/>
    <property type="match status" value="1"/>
</dbReference>
<dbReference type="RefSeq" id="WP_014387540.1">
    <property type="nucleotide sequence ID" value="NC_017025.1"/>
</dbReference>
<dbReference type="InterPro" id="IPR000445">
    <property type="entry name" value="HhH_motif"/>
</dbReference>
<keyword evidence="17" id="KW-1185">Reference proteome</keyword>
<dbReference type="STRING" id="1094466.KQS_02020"/>
<proteinExistence type="inferred from homology"/>
<dbReference type="Pfam" id="PF00730">
    <property type="entry name" value="HhH-GPD"/>
    <property type="match status" value="1"/>
</dbReference>
<evidence type="ECO:0000313" key="16">
    <source>
        <dbReference type="EMBL" id="CCG52396.1"/>
    </source>
</evidence>
<dbReference type="GO" id="GO:0006298">
    <property type="term" value="P:mismatch repair"/>
    <property type="evidence" value="ECO:0007669"/>
    <property type="project" value="TreeGrafter"/>
</dbReference>
<evidence type="ECO:0000256" key="4">
    <source>
        <dbReference type="ARBA" id="ARBA00012045"/>
    </source>
</evidence>
<evidence type="ECO:0000256" key="10">
    <source>
        <dbReference type="ARBA" id="ARBA00023004"/>
    </source>
</evidence>
<reference evidence="17" key="2">
    <citation type="submission" date="2012-03" db="EMBL/GenBank/DDBJ databases">
        <title>Complete genome sequence of Flavobacterium indicum GPTSA100-9T, isolated from warm spring water.</title>
        <authorList>
            <person name="Barbier P."/>
            <person name="Houel A."/>
            <person name="Loux V."/>
            <person name="Poulain J."/>
            <person name="Bernardet J.-F."/>
            <person name="Touchon M."/>
            <person name="Duchaud E."/>
        </authorList>
    </citation>
    <scope>NUCLEOTIDE SEQUENCE [LARGE SCALE GENOMIC DNA]</scope>
    <source>
        <strain evidence="17">DSM 17447 / CIP 109464 / GPTSA100-9</strain>
    </source>
</reference>
<comment type="cofactor">
    <cofactor evidence="14">
        <name>[4Fe-4S] cluster</name>
        <dbReference type="ChEBI" id="CHEBI:49883"/>
    </cofactor>
    <text evidence="14">Binds 1 [4Fe-4S] cluster.</text>
</comment>
<dbReference type="PANTHER" id="PTHR42944">
    <property type="entry name" value="ADENINE DNA GLYCOSYLASE"/>
    <property type="match status" value="1"/>
</dbReference>
<dbReference type="InterPro" id="IPR015797">
    <property type="entry name" value="NUDIX_hydrolase-like_dom_sf"/>
</dbReference>
<dbReference type="GO" id="GO:0034039">
    <property type="term" value="F:8-oxo-7,8-dihydroguanine DNA N-glycosylase activity"/>
    <property type="evidence" value="ECO:0007669"/>
    <property type="project" value="TreeGrafter"/>
</dbReference>
<dbReference type="AlphaFoldDB" id="H8XQA2"/>
<name>H8XQA2_FLAIG</name>
<evidence type="ECO:0000256" key="5">
    <source>
        <dbReference type="ARBA" id="ARBA00022023"/>
    </source>
</evidence>
<dbReference type="GO" id="GO:0051539">
    <property type="term" value="F:4 iron, 4 sulfur cluster binding"/>
    <property type="evidence" value="ECO:0007669"/>
    <property type="project" value="UniProtKB-UniRule"/>
</dbReference>
<evidence type="ECO:0000256" key="12">
    <source>
        <dbReference type="ARBA" id="ARBA00023204"/>
    </source>
</evidence>
<feature type="domain" description="HhH-GPD" evidence="15">
    <location>
        <begin position="35"/>
        <end position="186"/>
    </location>
</feature>
<dbReference type="Gene3D" id="3.90.79.10">
    <property type="entry name" value="Nucleoside Triphosphate Pyrophosphohydrolase"/>
    <property type="match status" value="1"/>
</dbReference>
<dbReference type="Proteomes" id="UP000007599">
    <property type="component" value="Chromosome I"/>
</dbReference>
<evidence type="ECO:0000256" key="3">
    <source>
        <dbReference type="ARBA" id="ARBA00008343"/>
    </source>
</evidence>
<dbReference type="FunFam" id="1.10.340.30:FF:000002">
    <property type="entry name" value="Adenine DNA glycosylase"/>
    <property type="match status" value="1"/>
</dbReference>
<organism evidence="16 17">
    <name type="scientific">Flavobacterium indicum (strain DSM 17447 / CIP 109464 / GPTSA100-9)</name>
    <dbReference type="NCBI Taxonomy" id="1094466"/>
    <lineage>
        <taxon>Bacteria</taxon>
        <taxon>Pseudomonadati</taxon>
        <taxon>Bacteroidota</taxon>
        <taxon>Flavobacteriia</taxon>
        <taxon>Flavobacteriales</taxon>
        <taxon>Flavobacteriaceae</taxon>
        <taxon>Flavobacterium</taxon>
    </lineage>
</organism>
<dbReference type="InterPro" id="IPR044298">
    <property type="entry name" value="MIG/MutY"/>
</dbReference>
<dbReference type="KEGG" id="fin:KQS_02020"/>
<dbReference type="CDD" id="cd03431">
    <property type="entry name" value="NUDIX_DNA_Glycosylase_C-MutY"/>
    <property type="match status" value="1"/>
</dbReference>
<keyword evidence="7" id="KW-0479">Metal-binding</keyword>
<dbReference type="OrthoDB" id="9802365at2"/>
<keyword evidence="11" id="KW-0411">Iron-sulfur</keyword>
<evidence type="ECO:0000256" key="14">
    <source>
        <dbReference type="RuleBase" id="RU365096"/>
    </source>
</evidence>
<dbReference type="CDD" id="cd00056">
    <property type="entry name" value="ENDO3c"/>
    <property type="match status" value="1"/>
</dbReference>
<dbReference type="InterPro" id="IPR003265">
    <property type="entry name" value="HhH-GPD_domain"/>
</dbReference>
<dbReference type="GO" id="GO:0006284">
    <property type="term" value="P:base-excision repair"/>
    <property type="evidence" value="ECO:0007669"/>
    <property type="project" value="UniProtKB-UniRule"/>
</dbReference>
<keyword evidence="10 14" id="KW-0408">Iron</keyword>
<gene>
    <name evidence="16" type="primary">mutY</name>
    <name evidence="16" type="ordered locus">KQS_02020</name>
</gene>
<reference evidence="16 17" key="1">
    <citation type="journal article" date="2012" name="J. Bacteriol.">
        <title>Complete Genome Sequence of Flavobacterium indicum GPSTA100-9T, Isolated from Warm Spring Water.</title>
        <authorList>
            <person name="Barbier P."/>
            <person name="Houel A."/>
            <person name="Loux V."/>
            <person name="Poulain J."/>
            <person name="Bernardet J.F."/>
            <person name="Touchon M."/>
            <person name="Duchaud E."/>
        </authorList>
    </citation>
    <scope>NUCLEOTIDE SEQUENCE [LARGE SCALE GENOMIC DNA]</scope>
    <source>
        <strain evidence="17">DSM 17447 / CIP 109464 / GPTSA100-9</strain>
    </source>
</reference>
<dbReference type="GO" id="GO:0046872">
    <property type="term" value="F:metal ion binding"/>
    <property type="evidence" value="ECO:0007669"/>
    <property type="project" value="UniProtKB-UniRule"/>
</dbReference>
<comment type="similarity">
    <text evidence="3 14">Belongs to the Nth/MutY family.</text>
</comment>
<dbReference type="GO" id="GO:0035485">
    <property type="term" value="F:adenine/guanine mispair binding"/>
    <property type="evidence" value="ECO:0007669"/>
    <property type="project" value="TreeGrafter"/>
</dbReference>
<dbReference type="GO" id="GO:0032357">
    <property type="term" value="F:oxidized purine DNA binding"/>
    <property type="evidence" value="ECO:0007669"/>
    <property type="project" value="TreeGrafter"/>
</dbReference>
<accession>H8XQA2</accession>
<dbReference type="NCBIfam" id="TIGR01084">
    <property type="entry name" value="mutY"/>
    <property type="match status" value="1"/>
</dbReference>
<dbReference type="PANTHER" id="PTHR42944:SF1">
    <property type="entry name" value="ADENINE DNA GLYCOSYLASE"/>
    <property type="match status" value="1"/>
</dbReference>
<dbReference type="Pfam" id="PF00633">
    <property type="entry name" value="HHH"/>
    <property type="match status" value="1"/>
</dbReference>
<dbReference type="GO" id="GO:0000701">
    <property type="term" value="F:purine-specific mismatch base pair DNA N-glycosylase activity"/>
    <property type="evidence" value="ECO:0007669"/>
    <property type="project" value="UniProtKB-EC"/>
</dbReference>
<keyword evidence="12" id="KW-0234">DNA repair</keyword>
<evidence type="ECO:0000256" key="11">
    <source>
        <dbReference type="ARBA" id="ARBA00023014"/>
    </source>
</evidence>
<dbReference type="EMBL" id="HE774682">
    <property type="protein sequence ID" value="CCG52396.1"/>
    <property type="molecule type" value="Genomic_DNA"/>
</dbReference>
<evidence type="ECO:0000256" key="6">
    <source>
        <dbReference type="ARBA" id="ARBA00022485"/>
    </source>
</evidence>
<keyword evidence="6" id="KW-0004">4Fe-4S</keyword>
<sequence>MEFSTTLIHWYNQNKRNLPWRRTTDPYKIWLSEVILQQTRVNQGLPYYQAFVENFPTVFDLAFAEEQKVLKLWQGLGYYSRARNLHYTAKYIVENYEGVFPTAYKELLKLKGVGSYTAAAIASFSSNEPVAVVDGNVFRVLARIFNIEYDISKTTSKSYFFDFALALMDVKFASDFNQAIMEFGALQCIPKNPNCEMCVFNEKCEALRLNKVNELPIKLKKVAVKKRFLYYVIVEDLKGNILVSKREKQDIWKNLYQFDLLEVDAELKPEEIEPMILNKYENYQIESLSYLNHFDVVHKLSHQQLVIKFYHLKVNEINTAAIPLEEVKKLPFPIVLHKFIEKIVL</sequence>
<evidence type="ECO:0000313" key="17">
    <source>
        <dbReference type="Proteomes" id="UP000007599"/>
    </source>
</evidence>
<evidence type="ECO:0000259" key="15">
    <source>
        <dbReference type="SMART" id="SM00478"/>
    </source>
</evidence>
<evidence type="ECO:0000256" key="2">
    <source>
        <dbReference type="ARBA" id="ARBA00002933"/>
    </source>
</evidence>
<dbReference type="HOGENOM" id="CLU_012862_0_3_10"/>
<dbReference type="Pfam" id="PF14815">
    <property type="entry name" value="NUDIX_4"/>
    <property type="match status" value="1"/>
</dbReference>
<protein>
    <recommendedName>
        <fullName evidence="5 14">Adenine DNA glycosylase</fullName>
        <ecNumber evidence="4 14">3.2.2.31</ecNumber>
    </recommendedName>
</protein>
<evidence type="ECO:0000256" key="13">
    <source>
        <dbReference type="ARBA" id="ARBA00023295"/>
    </source>
</evidence>
<comment type="function">
    <text evidence="2">Adenine glycosylase active on G-A mispairs. MutY also corrects error-prone DNA synthesis past GO lesions which are due to the oxidatively damaged form of guanine: 7,8-dihydro-8-oxoguanine (8-oxo-dGTP).</text>
</comment>
<dbReference type="EC" id="3.2.2.31" evidence="4 14"/>
<evidence type="ECO:0000256" key="8">
    <source>
        <dbReference type="ARBA" id="ARBA00022763"/>
    </source>
</evidence>
<dbReference type="InterPro" id="IPR029119">
    <property type="entry name" value="MutY_C"/>
</dbReference>
<dbReference type="InterPro" id="IPR005760">
    <property type="entry name" value="A/G_AdeGlyc_MutY"/>
</dbReference>
<evidence type="ECO:0000256" key="1">
    <source>
        <dbReference type="ARBA" id="ARBA00000843"/>
    </source>
</evidence>
<evidence type="ECO:0000256" key="9">
    <source>
        <dbReference type="ARBA" id="ARBA00022801"/>
    </source>
</evidence>
<keyword evidence="8 14" id="KW-0227">DNA damage</keyword>
<dbReference type="SUPFAM" id="SSF48150">
    <property type="entry name" value="DNA-glycosylase"/>
    <property type="match status" value="1"/>
</dbReference>
<dbReference type="Gene3D" id="1.10.1670.10">
    <property type="entry name" value="Helix-hairpin-Helix base-excision DNA repair enzymes (C-terminal)"/>
    <property type="match status" value="1"/>
</dbReference>
<dbReference type="SMART" id="SM00478">
    <property type="entry name" value="ENDO3c"/>
    <property type="match status" value="1"/>
</dbReference>
<dbReference type="eggNOG" id="COG1194">
    <property type="taxonomic scope" value="Bacteria"/>
</dbReference>
<comment type="catalytic activity">
    <reaction evidence="1 14">
        <text>Hydrolyzes free adenine bases from 7,8-dihydro-8-oxoguanine:adenine mismatched double-stranded DNA, leaving an apurinic site.</text>
        <dbReference type="EC" id="3.2.2.31"/>
    </reaction>
</comment>
<evidence type="ECO:0000256" key="7">
    <source>
        <dbReference type="ARBA" id="ARBA00022723"/>
    </source>
</evidence>
<dbReference type="SUPFAM" id="SSF55811">
    <property type="entry name" value="Nudix"/>
    <property type="match status" value="1"/>
</dbReference>
<dbReference type="PATRIC" id="fig|1094466.5.peg.399"/>
<keyword evidence="13 14" id="KW-0326">Glycosidase</keyword>